<evidence type="ECO:0008006" key="2">
    <source>
        <dbReference type="Google" id="ProtNLM"/>
    </source>
</evidence>
<feature type="non-terminal residue" evidence="1">
    <location>
        <position position="68"/>
    </location>
</feature>
<dbReference type="EMBL" id="BART01023143">
    <property type="protein sequence ID" value="GAH04323.1"/>
    <property type="molecule type" value="Genomic_DNA"/>
</dbReference>
<protein>
    <recommendedName>
        <fullName evidence="2">Helix-turn-helix domain-containing protein</fullName>
    </recommendedName>
</protein>
<sequence>MAGISIFLAIMAHKLQKLAALAKLKQAADPQGLSMLASRLGSVPQRTLRRWLNAWVEAGVIEKLGVGR</sequence>
<dbReference type="AlphaFoldDB" id="X1E6N7"/>
<proteinExistence type="predicted"/>
<gene>
    <name evidence="1" type="ORF">S01H4_42181</name>
</gene>
<reference evidence="1" key="1">
    <citation type="journal article" date="2014" name="Front. Microbiol.">
        <title>High frequency of phylogenetically diverse reductive dehalogenase-homologous genes in deep subseafloor sedimentary metagenomes.</title>
        <authorList>
            <person name="Kawai M."/>
            <person name="Futagami T."/>
            <person name="Toyoda A."/>
            <person name="Takaki Y."/>
            <person name="Nishi S."/>
            <person name="Hori S."/>
            <person name="Arai W."/>
            <person name="Tsubouchi T."/>
            <person name="Morono Y."/>
            <person name="Uchiyama I."/>
            <person name="Ito T."/>
            <person name="Fujiyama A."/>
            <person name="Inagaki F."/>
            <person name="Takami H."/>
        </authorList>
    </citation>
    <scope>NUCLEOTIDE SEQUENCE</scope>
    <source>
        <strain evidence="1">Expedition CK06-06</strain>
    </source>
</reference>
<organism evidence="1">
    <name type="scientific">marine sediment metagenome</name>
    <dbReference type="NCBI Taxonomy" id="412755"/>
    <lineage>
        <taxon>unclassified sequences</taxon>
        <taxon>metagenomes</taxon>
        <taxon>ecological metagenomes</taxon>
    </lineage>
</organism>
<name>X1E6N7_9ZZZZ</name>
<comment type="caution">
    <text evidence="1">The sequence shown here is derived from an EMBL/GenBank/DDBJ whole genome shotgun (WGS) entry which is preliminary data.</text>
</comment>
<evidence type="ECO:0000313" key="1">
    <source>
        <dbReference type="EMBL" id="GAH04323.1"/>
    </source>
</evidence>
<accession>X1E6N7</accession>